<organism evidence="1 2">
    <name type="scientific">Chryseobacterium bernardetii</name>
    <dbReference type="NCBI Taxonomy" id="1241978"/>
    <lineage>
        <taxon>Bacteria</taxon>
        <taxon>Pseudomonadati</taxon>
        <taxon>Bacteroidota</taxon>
        <taxon>Flavobacteriia</taxon>
        <taxon>Flavobacteriales</taxon>
        <taxon>Weeksellaceae</taxon>
        <taxon>Chryseobacterium group</taxon>
        <taxon>Chryseobacterium</taxon>
    </lineage>
</organism>
<comment type="caution">
    <text evidence="1">The sequence shown here is derived from an EMBL/GenBank/DDBJ whole genome shotgun (WGS) entry which is preliminary data.</text>
</comment>
<evidence type="ECO:0000313" key="2">
    <source>
        <dbReference type="Proteomes" id="UP001184376"/>
    </source>
</evidence>
<dbReference type="Proteomes" id="UP001184376">
    <property type="component" value="Unassembled WGS sequence"/>
</dbReference>
<sequence length="269" mass="32103">MTLDQLLDYTDSIKVQIKKLDYHKDDVRHGFFGLYYSSIYDYYIGNVFFQVAKYIARGQIQFAENIYGFRVHAQRLYEVQKYPLLVQGYNGNLNRNILLNVWTSFETSVSLIFEKIITEDDILKIILKLNTKIVKAIENINDIDKEIIIDTLVKTSFIPINRKFNYIIQYKKENYLGDLEDERNFLDFVIKLRNCIIHSNGVYYGKDFYYRFNDEEFLFKNKEILIQRGSDRGDVYLKISIKLKEIFENLIHCVKDIKYIEYPDDGQNN</sequence>
<dbReference type="EMBL" id="JAVDRG010000009">
    <property type="protein sequence ID" value="MDR6443476.1"/>
    <property type="molecule type" value="Genomic_DNA"/>
</dbReference>
<protein>
    <submittedName>
        <fullName evidence="1">Uncharacterized protein</fullName>
    </submittedName>
</protein>
<keyword evidence="2" id="KW-1185">Reference proteome</keyword>
<accession>A0ACC6J149</accession>
<proteinExistence type="predicted"/>
<gene>
    <name evidence="1" type="ORF">J2795_004226</name>
</gene>
<name>A0ACC6J149_9FLAO</name>
<evidence type="ECO:0000313" key="1">
    <source>
        <dbReference type="EMBL" id="MDR6443476.1"/>
    </source>
</evidence>
<reference evidence="1" key="1">
    <citation type="submission" date="2023-07" db="EMBL/GenBank/DDBJ databases">
        <title>Sorghum-associated microbial communities from plants grown in Nebraska, USA.</title>
        <authorList>
            <person name="Schachtman D."/>
        </authorList>
    </citation>
    <scope>NUCLEOTIDE SEQUENCE</scope>
    <source>
        <strain evidence="1">DS1280</strain>
    </source>
</reference>